<feature type="transmembrane region" description="Helical" evidence="1">
    <location>
        <begin position="7"/>
        <end position="33"/>
    </location>
</feature>
<keyword evidence="1" id="KW-0812">Transmembrane</keyword>
<accession>A0A841KQU4</accession>
<comment type="caution">
    <text evidence="2">The sequence shown here is derived from an EMBL/GenBank/DDBJ whole genome shotgun (WGS) entry which is preliminary data.</text>
</comment>
<keyword evidence="3" id="KW-1185">Reference proteome</keyword>
<gene>
    <name evidence="2" type="ORF">HNQ80_001957</name>
</gene>
<keyword evidence="1" id="KW-0472">Membrane</keyword>
<dbReference type="AlphaFoldDB" id="A0A841KQU4"/>
<organism evidence="2 3">
    <name type="scientific">Anaerosolibacter carboniphilus</name>
    <dbReference type="NCBI Taxonomy" id="1417629"/>
    <lineage>
        <taxon>Bacteria</taxon>
        <taxon>Bacillati</taxon>
        <taxon>Bacillota</taxon>
        <taxon>Clostridia</taxon>
        <taxon>Peptostreptococcales</taxon>
        <taxon>Thermotaleaceae</taxon>
        <taxon>Anaerosolibacter</taxon>
    </lineage>
</organism>
<dbReference type="Proteomes" id="UP000579281">
    <property type="component" value="Unassembled WGS sequence"/>
</dbReference>
<proteinExistence type="predicted"/>
<dbReference type="RefSeq" id="WP_184310413.1">
    <property type="nucleotide sequence ID" value="NZ_JACHEN010000010.1"/>
</dbReference>
<evidence type="ECO:0000313" key="3">
    <source>
        <dbReference type="Proteomes" id="UP000579281"/>
    </source>
</evidence>
<name>A0A841KQU4_9FIRM</name>
<reference evidence="2 3" key="1">
    <citation type="submission" date="2020-08" db="EMBL/GenBank/DDBJ databases">
        <title>Genomic Encyclopedia of Type Strains, Phase IV (KMG-IV): sequencing the most valuable type-strain genomes for metagenomic binning, comparative biology and taxonomic classification.</title>
        <authorList>
            <person name="Goeker M."/>
        </authorList>
    </citation>
    <scope>NUCLEOTIDE SEQUENCE [LARGE SCALE GENOMIC DNA]</scope>
    <source>
        <strain evidence="2 3">DSM 103526</strain>
    </source>
</reference>
<dbReference type="EMBL" id="JACHEN010000010">
    <property type="protein sequence ID" value="MBB6215866.1"/>
    <property type="molecule type" value="Genomic_DNA"/>
</dbReference>
<evidence type="ECO:0000313" key="2">
    <source>
        <dbReference type="EMBL" id="MBB6215866.1"/>
    </source>
</evidence>
<protein>
    <submittedName>
        <fullName evidence="2">Uncharacterized protein</fullName>
    </submittedName>
</protein>
<evidence type="ECO:0000256" key="1">
    <source>
        <dbReference type="SAM" id="Phobius"/>
    </source>
</evidence>
<feature type="transmembrane region" description="Helical" evidence="1">
    <location>
        <begin position="53"/>
        <end position="71"/>
    </location>
</feature>
<keyword evidence="1" id="KW-1133">Transmembrane helix</keyword>
<sequence length="91" mass="10876">MKQWINYFLNIILWIISVILWVTGFPYLCWFLLGLHFVELVVVGWRTGRTFGVPPLVSVIMCMIYGYNWWLPLRKKIKEDTLTDVDFYEGV</sequence>